<dbReference type="InterPro" id="IPR006437">
    <property type="entry name" value="Phage_terminase_lsu"/>
</dbReference>
<evidence type="ECO:0000259" key="4">
    <source>
        <dbReference type="SMART" id="SM00305"/>
    </source>
</evidence>
<keyword evidence="1" id="KW-0068">Autocatalytic cleavage</keyword>
<sequence>MSNEGFRFSRGQVTAIAHSTHALNIWYGSVSSGKTLAWLFMMLGEIKQAGKSGSIVICGKSLDAIYQNVFMPLQTEPIFATAAPFIHYVRRNPTATIFGREVQVIGVNDQGAEGRIRGGTYQLLFYDELTLCPENVWEMLWSRMRATGNPNPPRVFATTNPATPAHYLKTNFIDKPGETDTYARLFTMDDNPGLTEEYKERMKASYTGIFYRRMIRGEWAAAEGAVYESWDPDTMVKGRAVGTVLAVGIDYGTNHPSAGYALTVTEDGLQVTHEWSPQTTGLGGRTRLTDGELADSLQEWLSTLPNQPKGLYIDPAAASFHEELRRRKVRTTKADNSVVDGIRQVDSLLTSGALTIAQDCKRLIEEIPGYRWDASAAERGKDAPVKELDDHCLVGSTMIATPTGPQRLDTLNVGDLVATPLGVFPIAAHEMTNPAAHTITLHLSDGRSITGTPNHPMLVNGQWVQLGDIQKGQALTSWHAPKPSPTKESDSAATQIRQCPHTANTSCPALGTNNAESITFTAKSGATTTTEKKSRKAITSTTSTMTPWTTGLRIFNSLALRSTLATMRASTSLIRSGQAATSSILPVSVNLQRNGTPAAKGTSGTPGTGLTHSASVSLSVNTRVNTAVPASRSQQLIESPDSVATLASPLGDAHPVSIMSNEPAPTAVKSSQPVSIPELRAVPVRVLEVTEEERTEPVYNLTVAGAHTYLAEGLVTHNCDAMRYAVYSSRHLWGRHVEKLRAQLTAPQTAA</sequence>
<evidence type="ECO:0000256" key="3">
    <source>
        <dbReference type="SAM" id="MobiDB-lite"/>
    </source>
</evidence>
<feature type="region of interest" description="Disordered" evidence="3">
    <location>
        <begin position="476"/>
        <end position="495"/>
    </location>
</feature>
<name>C3PIC6_CORA7</name>
<dbReference type="Gene3D" id="2.170.16.10">
    <property type="entry name" value="Hedgehog/Intein (Hint) domain"/>
    <property type="match status" value="2"/>
</dbReference>
<organism evidence="6 7">
    <name type="scientific">Corynebacterium aurimucosum (strain ATCC 700975 / DSM 44827 / CIP 107346 / CN-1)</name>
    <name type="common">Corynebacterium nigricans</name>
    <dbReference type="NCBI Taxonomy" id="548476"/>
    <lineage>
        <taxon>Bacteria</taxon>
        <taxon>Bacillati</taxon>
        <taxon>Actinomycetota</taxon>
        <taxon>Actinomycetes</taxon>
        <taxon>Mycobacteriales</taxon>
        <taxon>Corynebacteriaceae</taxon>
        <taxon>Corynebacterium</taxon>
    </lineage>
</organism>
<dbReference type="Pfam" id="PF14890">
    <property type="entry name" value="Intein_splicing"/>
    <property type="match status" value="1"/>
</dbReference>
<dbReference type="SUPFAM" id="SSF51294">
    <property type="entry name" value="Hedgehog/intein (Hint) domain"/>
    <property type="match status" value="1"/>
</dbReference>
<dbReference type="PRINTS" id="PR00379">
    <property type="entry name" value="INTEIN"/>
</dbReference>
<protein>
    <submittedName>
        <fullName evidence="6">Putative phage terminase</fullName>
    </submittedName>
</protein>
<evidence type="ECO:0000256" key="1">
    <source>
        <dbReference type="ARBA" id="ARBA00022813"/>
    </source>
</evidence>
<gene>
    <name evidence="6" type="ordered locus">cauri_1987</name>
</gene>
<evidence type="ECO:0000259" key="5">
    <source>
        <dbReference type="SMART" id="SM00306"/>
    </source>
</evidence>
<dbReference type="CDD" id="cd00081">
    <property type="entry name" value="Hint"/>
    <property type="match status" value="1"/>
</dbReference>
<accession>C3PIC6</accession>
<dbReference type="InterPro" id="IPR030934">
    <property type="entry name" value="Intein_C"/>
</dbReference>
<dbReference type="eggNOG" id="COG5323">
    <property type="taxonomic scope" value="Bacteria"/>
</dbReference>
<feature type="domain" description="Hint" evidence="5">
    <location>
        <begin position="390"/>
        <end position="479"/>
    </location>
</feature>
<dbReference type="NCBIfam" id="TIGR01443">
    <property type="entry name" value="intein_Cterm"/>
    <property type="match status" value="1"/>
</dbReference>
<dbReference type="SMART" id="SM00306">
    <property type="entry name" value="HintN"/>
    <property type="match status" value="1"/>
</dbReference>
<dbReference type="InterPro" id="IPR027417">
    <property type="entry name" value="P-loop_NTPase"/>
</dbReference>
<dbReference type="Proteomes" id="UP000002077">
    <property type="component" value="Chromosome"/>
</dbReference>
<dbReference type="GeneID" id="31924629"/>
<dbReference type="RefSeq" id="WP_010190961.1">
    <property type="nucleotide sequence ID" value="NC_012590.1"/>
</dbReference>
<dbReference type="GO" id="GO:0016539">
    <property type="term" value="P:intein-mediated protein splicing"/>
    <property type="evidence" value="ECO:0007669"/>
    <property type="project" value="InterPro"/>
</dbReference>
<dbReference type="EMBL" id="CP001601">
    <property type="protein sequence ID" value="ACP33580.1"/>
    <property type="molecule type" value="Genomic_DNA"/>
</dbReference>
<dbReference type="STRING" id="548476.cauri_1987"/>
<dbReference type="HOGENOM" id="CLU_370375_0_0_11"/>
<dbReference type="KEGG" id="car:cauri_1987"/>
<keyword evidence="7" id="KW-1185">Reference proteome</keyword>
<feature type="domain" description="Hint" evidence="4">
    <location>
        <begin position="678"/>
        <end position="724"/>
    </location>
</feature>
<dbReference type="InterPro" id="IPR036844">
    <property type="entry name" value="Hint_dom_sf"/>
</dbReference>
<dbReference type="Gene3D" id="3.30.420.280">
    <property type="match status" value="1"/>
</dbReference>
<dbReference type="SMART" id="SM00305">
    <property type="entry name" value="HintC"/>
    <property type="match status" value="1"/>
</dbReference>
<dbReference type="OrthoDB" id="4498710at2"/>
<dbReference type="Pfam" id="PF03237">
    <property type="entry name" value="Terminase_6N"/>
    <property type="match status" value="1"/>
</dbReference>
<dbReference type="AlphaFoldDB" id="C3PIC6"/>
<dbReference type="InterPro" id="IPR006142">
    <property type="entry name" value="INTEIN"/>
</dbReference>
<dbReference type="eggNOG" id="COG1783">
    <property type="taxonomic scope" value="Bacteria"/>
</dbReference>
<keyword evidence="2" id="KW-0651">Protein splicing</keyword>
<dbReference type="PROSITE" id="PS50817">
    <property type="entry name" value="INTEIN_N_TER"/>
    <property type="match status" value="1"/>
</dbReference>
<dbReference type="NCBIfam" id="TIGR01547">
    <property type="entry name" value="phage_term_2"/>
    <property type="match status" value="1"/>
</dbReference>
<proteinExistence type="predicted"/>
<evidence type="ECO:0000313" key="6">
    <source>
        <dbReference type="EMBL" id="ACP33580.1"/>
    </source>
</evidence>
<dbReference type="InterPro" id="IPR003587">
    <property type="entry name" value="Hint_dom_N"/>
</dbReference>
<reference evidence="6 7" key="1">
    <citation type="journal article" date="2010" name="BMC Genomics">
        <title>Complete genome sequence and lifestyle of black-pigmented Corynebacterium aurimucosum ATCC 700975 (formerly C. nigricans CN-1) isolated from a vaginal swab of a woman with spontaneous abortion.</title>
        <authorList>
            <person name="Trost E."/>
            <person name="Gotker S."/>
            <person name="Schneider J."/>
            <person name="Schneiker-Bekel S."/>
            <person name="Szczepanowski R."/>
            <person name="Tilker A."/>
            <person name="Viehoever P."/>
            <person name="Arnold W."/>
            <person name="Bekel T."/>
            <person name="Blom J."/>
            <person name="Gartemann K.H."/>
            <person name="Linke B."/>
            <person name="Goesmann A."/>
            <person name="Puhler A."/>
            <person name="Shukla S.K."/>
            <person name="Tauch A."/>
        </authorList>
    </citation>
    <scope>NUCLEOTIDE SEQUENCE [LARGE SCALE GENOMIC DNA]</scope>
    <source>
        <strain evidence="7">ATCC 700975 / DSM 44827 / CIP 107346 / CN-1</strain>
    </source>
</reference>
<dbReference type="Gene3D" id="3.40.50.300">
    <property type="entry name" value="P-loop containing nucleotide triphosphate hydrolases"/>
    <property type="match status" value="1"/>
</dbReference>
<dbReference type="InterPro" id="IPR003586">
    <property type="entry name" value="Hint_dom_C"/>
</dbReference>
<evidence type="ECO:0000313" key="7">
    <source>
        <dbReference type="Proteomes" id="UP000002077"/>
    </source>
</evidence>
<evidence type="ECO:0000256" key="2">
    <source>
        <dbReference type="ARBA" id="ARBA00023000"/>
    </source>
</evidence>
<dbReference type="PROSITE" id="PS50818">
    <property type="entry name" value="INTEIN_C_TER"/>
    <property type="match status" value="1"/>
</dbReference>
<dbReference type="InterPro" id="IPR006141">
    <property type="entry name" value="Intein_N"/>
</dbReference>